<accession>A0ABP4G2N3</accession>
<dbReference type="EMBL" id="BAAALM010000010">
    <property type="protein sequence ID" value="GAA1208887.1"/>
    <property type="molecule type" value="Genomic_DNA"/>
</dbReference>
<evidence type="ECO:0000313" key="2">
    <source>
        <dbReference type="EMBL" id="GAA1208887.1"/>
    </source>
</evidence>
<feature type="region of interest" description="Disordered" evidence="1">
    <location>
        <begin position="1"/>
        <end position="20"/>
    </location>
</feature>
<proteinExistence type="predicted"/>
<dbReference type="Proteomes" id="UP001500467">
    <property type="component" value="Unassembled WGS sequence"/>
</dbReference>
<gene>
    <name evidence="2" type="ORF">GCM10009675_31100</name>
</gene>
<evidence type="ECO:0000256" key="1">
    <source>
        <dbReference type="SAM" id="MobiDB-lite"/>
    </source>
</evidence>
<keyword evidence="3" id="KW-1185">Reference proteome</keyword>
<sequence length="98" mass="10347">MTDNTTLTPATATATPTQADLDRARERAADALSDAHAAVTEWSALVRDGAVDRVGSVHTDAVMHDPAYDRALDVFSPVNRAVAAFRDVAEQITAGGLR</sequence>
<protein>
    <submittedName>
        <fullName evidence="2">Uncharacterized protein</fullName>
    </submittedName>
</protein>
<name>A0ABP4G2N3_9PSEU</name>
<reference evidence="3" key="1">
    <citation type="journal article" date="2019" name="Int. J. Syst. Evol. Microbiol.">
        <title>The Global Catalogue of Microorganisms (GCM) 10K type strain sequencing project: providing services to taxonomists for standard genome sequencing and annotation.</title>
        <authorList>
            <consortium name="The Broad Institute Genomics Platform"/>
            <consortium name="The Broad Institute Genome Sequencing Center for Infectious Disease"/>
            <person name="Wu L."/>
            <person name="Ma J."/>
        </authorList>
    </citation>
    <scope>NUCLEOTIDE SEQUENCE [LARGE SCALE GENOMIC DNA]</scope>
    <source>
        <strain evidence="3">JCM 13022</strain>
    </source>
</reference>
<organism evidence="2 3">
    <name type="scientific">Prauserella alba</name>
    <dbReference type="NCBI Taxonomy" id="176898"/>
    <lineage>
        <taxon>Bacteria</taxon>
        <taxon>Bacillati</taxon>
        <taxon>Actinomycetota</taxon>
        <taxon>Actinomycetes</taxon>
        <taxon>Pseudonocardiales</taxon>
        <taxon>Pseudonocardiaceae</taxon>
        <taxon>Prauserella</taxon>
    </lineage>
</organism>
<evidence type="ECO:0000313" key="3">
    <source>
        <dbReference type="Proteomes" id="UP001500467"/>
    </source>
</evidence>
<dbReference type="RefSeq" id="WP_253853965.1">
    <property type="nucleotide sequence ID" value="NZ_BAAALM010000010.1"/>
</dbReference>
<comment type="caution">
    <text evidence="2">The sequence shown here is derived from an EMBL/GenBank/DDBJ whole genome shotgun (WGS) entry which is preliminary data.</text>
</comment>
<feature type="compositionally biased region" description="Low complexity" evidence="1">
    <location>
        <begin position="1"/>
        <end position="19"/>
    </location>
</feature>